<gene>
    <name evidence="10" type="ORF">GNLVRS02_ARAD1C10472g</name>
</gene>
<feature type="compositionally biased region" description="Pro residues" evidence="8">
    <location>
        <begin position="175"/>
        <end position="194"/>
    </location>
</feature>
<keyword evidence="6" id="KW-0539">Nucleus</keyword>
<dbReference type="InterPro" id="IPR007219">
    <property type="entry name" value="XnlR_reg_dom"/>
</dbReference>
<feature type="region of interest" description="Disordered" evidence="8">
    <location>
        <begin position="61"/>
        <end position="148"/>
    </location>
</feature>
<keyword evidence="5" id="KW-0862">Zinc</keyword>
<feature type="domain" description="C2H2-type" evidence="9">
    <location>
        <begin position="41"/>
        <end position="70"/>
    </location>
</feature>
<dbReference type="GO" id="GO:0006351">
    <property type="term" value="P:DNA-templated transcription"/>
    <property type="evidence" value="ECO:0007669"/>
    <property type="project" value="InterPro"/>
</dbReference>
<dbReference type="CDD" id="cd12148">
    <property type="entry name" value="fungal_TF_MHR"/>
    <property type="match status" value="1"/>
</dbReference>
<sequence>MSSSVSATKKFKCDHPGCTKSFNRRDYLLRHAANHLEVLPYQCPQCPLRFARADLLEKHMKTKSHERRRLREQRQQEAEQKKAARRRTMEKSDHQQPPRSHQPQQHPLNTHQISQSQSLPEQTNTNHANPANPPNPPNPSNPPNSDYYYTNQYEGWGYARVPPYYDYSSQSSSGPAPPPGPPPGPGGPSGPSGPAPAGAPGAHVAPQYQVDAQVEPMGENSLFFNLPERMPQEFGNLDAGNVPASVHLDNHVSGNYAWLFGHEFMTNQSAASFAYGVLTDSSATANAAAAVMASSAGTGTVSGSGSGSGTASSEGPSTSSAYTTTNATSSLPESSQSYDQNGSGFQSYDYLGLRVETSSELLSEYSKLTNASGSASAEPLKTSVTDAPSPPLVFQLSAAETPLQVASTRPVFQREPKTQLNVPKQHVFGRTYGPALPSAASSLQADYVSIDASARDHILNELGRFGAVKSNPAYFTQQALSSYMEYYWINFDPLYPFIHRATFKASMAPPKLLISMVIVGMGYSDDSATYGIAVDIHKKVRLALLSEIDDQPNLPVWILQGLLLIDYFALNFAPWQMNEMSQIFHGSHIALLHRSGYLTEMTIPEIPSDYSTIDYEAFWKYYIEYETKKRTAFFTFVTDTQQAVFYSHSLGLSSFEVNLELPCSDACWEATTASSFVEIYKNQPRHLQPRPQPDVDELVSQDHIYQEISNTEKGESEPVIREISIKTQGNWPTLLFSIRRLMLPHHVAEKEYPLECFSPYTRCILLHGLLNLEWEMQRRGILDIGIVSKRRMREFKTRMVLAIASWKAHYDRQLKTLNTPELNRIVTATASSSGSSPMVEGNAELTNVPSGEGGGLELNNYSNTFMICSNWALYHYALIILYGDTKLLRAYAERDGSTSDLQYQQALEYTSQWIRRLDARWAVWHSMHFLEKILSSNLLIFQGDVLPWCTYIAIVTFWAYDRSKQDKYGWDLISGREYYSIDDNGSVYIDEEKVRRDAMQYLDLVKSRPPKALDDDGADGDEANLESKDEDSNDDETAEDKERARLLMSVICQGYFMLQNFDRSKTLYIPNLRRLLERYRY</sequence>
<feature type="region of interest" description="Disordered" evidence="8">
    <location>
        <begin position="1008"/>
        <end position="1039"/>
    </location>
</feature>
<feature type="compositionally biased region" description="Basic residues" evidence="8">
    <location>
        <begin position="61"/>
        <end position="71"/>
    </location>
</feature>
<evidence type="ECO:0000256" key="1">
    <source>
        <dbReference type="ARBA" id="ARBA00004123"/>
    </source>
</evidence>
<reference evidence="10" key="2">
    <citation type="submission" date="2014-06" db="EMBL/GenBank/DDBJ databases">
        <title>The complete genome of Blastobotrys (Arxula) adeninivorans LS3 - a yeast of biotechnological interest.</title>
        <authorList>
            <person name="Kunze G."/>
            <person name="Gaillardin C."/>
            <person name="Czernicka M."/>
            <person name="Durrens P."/>
            <person name="Martin T."/>
            <person name="Boer E."/>
            <person name="Gabaldon T."/>
            <person name="Cruz J."/>
            <person name="Talla E."/>
            <person name="Marck C."/>
            <person name="Goffeau A."/>
            <person name="Barbe V."/>
            <person name="Baret P."/>
            <person name="Baronian K."/>
            <person name="Beier S."/>
            <person name="Bleykasten C."/>
            <person name="Bode R."/>
            <person name="Casaregola S."/>
            <person name="Despons L."/>
            <person name="Fairhead C."/>
            <person name="Giersberg M."/>
            <person name="Gierski P."/>
            <person name="Hahnel U."/>
            <person name="Hartmann A."/>
            <person name="Jankowska D."/>
            <person name="Jubin C."/>
            <person name="Jung P."/>
            <person name="Lafontaine I."/>
            <person name="Leh-Louis V."/>
            <person name="Lemaire M."/>
            <person name="Marcet-Houben M."/>
            <person name="Mascher M."/>
            <person name="Morel G."/>
            <person name="Richard G.-F."/>
            <person name="Riechen J."/>
            <person name="Sacerdot C."/>
            <person name="Sarkar A."/>
            <person name="Savel G."/>
            <person name="Schacherer J."/>
            <person name="Sherman D."/>
            <person name="Straub M.-L."/>
            <person name="Stein N."/>
            <person name="Thierry A."/>
            <person name="Trautwein-Schult A."/>
            <person name="Westhof E."/>
            <person name="Worch S."/>
            <person name="Dujon B."/>
            <person name="Souciet J.-L."/>
            <person name="Wincker P."/>
            <person name="Scholz U."/>
            <person name="Neuveglise N."/>
        </authorList>
    </citation>
    <scope>NUCLEOTIDE SEQUENCE</scope>
    <source>
        <strain evidence="10">LS3</strain>
    </source>
</reference>
<dbReference type="GO" id="GO:0000978">
    <property type="term" value="F:RNA polymerase II cis-regulatory region sequence-specific DNA binding"/>
    <property type="evidence" value="ECO:0007669"/>
    <property type="project" value="InterPro"/>
</dbReference>
<dbReference type="EMBL" id="HG937693">
    <property type="protein sequence ID" value="CDP34356.1"/>
    <property type="molecule type" value="Genomic_DNA"/>
</dbReference>
<dbReference type="SUPFAM" id="SSF57667">
    <property type="entry name" value="beta-beta-alpha zinc fingers"/>
    <property type="match status" value="1"/>
</dbReference>
<evidence type="ECO:0000259" key="9">
    <source>
        <dbReference type="PROSITE" id="PS50157"/>
    </source>
</evidence>
<evidence type="ECO:0000256" key="3">
    <source>
        <dbReference type="ARBA" id="ARBA00022737"/>
    </source>
</evidence>
<dbReference type="GO" id="GO:0005634">
    <property type="term" value="C:nucleus"/>
    <property type="evidence" value="ECO:0007669"/>
    <property type="project" value="UniProtKB-SubCell"/>
</dbReference>
<feature type="compositionally biased region" description="Pro residues" evidence="8">
    <location>
        <begin position="131"/>
        <end position="142"/>
    </location>
</feature>
<evidence type="ECO:0000313" key="10">
    <source>
        <dbReference type="EMBL" id="CDP34356.1"/>
    </source>
</evidence>
<dbReference type="InterPro" id="IPR036236">
    <property type="entry name" value="Znf_C2H2_sf"/>
</dbReference>
<comment type="subcellular location">
    <subcellularLocation>
        <location evidence="1">Nucleus</location>
    </subcellularLocation>
</comment>
<dbReference type="GO" id="GO:0000981">
    <property type="term" value="F:DNA-binding transcription factor activity, RNA polymerase II-specific"/>
    <property type="evidence" value="ECO:0007669"/>
    <property type="project" value="InterPro"/>
</dbReference>
<dbReference type="Pfam" id="PF04082">
    <property type="entry name" value="Fungal_trans"/>
    <property type="match status" value="1"/>
</dbReference>
<evidence type="ECO:0000256" key="8">
    <source>
        <dbReference type="SAM" id="MobiDB-lite"/>
    </source>
</evidence>
<dbReference type="InterPro" id="IPR013087">
    <property type="entry name" value="Znf_C2H2_type"/>
</dbReference>
<keyword evidence="2" id="KW-0479">Metal-binding</keyword>
<reference evidence="10" key="1">
    <citation type="submission" date="2014-02" db="EMBL/GenBank/DDBJ databases">
        <authorList>
            <person name="Genoscope - CEA"/>
        </authorList>
    </citation>
    <scope>NUCLEOTIDE SEQUENCE</scope>
    <source>
        <strain evidence="10">LS3</strain>
    </source>
</reference>
<feature type="compositionally biased region" description="Basic and acidic residues" evidence="8">
    <location>
        <begin position="72"/>
        <end position="96"/>
    </location>
</feature>
<dbReference type="GO" id="GO:0008270">
    <property type="term" value="F:zinc ion binding"/>
    <property type="evidence" value="ECO:0007669"/>
    <property type="project" value="UniProtKB-KW"/>
</dbReference>
<dbReference type="PhylomeDB" id="A0A060T5A4"/>
<proteinExistence type="predicted"/>
<dbReference type="PROSITE" id="PS00028">
    <property type="entry name" value="ZINC_FINGER_C2H2_1"/>
    <property type="match status" value="2"/>
</dbReference>
<evidence type="ECO:0000256" key="5">
    <source>
        <dbReference type="ARBA" id="ARBA00022833"/>
    </source>
</evidence>
<name>A0A060T5A4_BLAAD</name>
<feature type="region of interest" description="Disordered" evidence="8">
    <location>
        <begin position="296"/>
        <end position="340"/>
    </location>
</feature>
<keyword evidence="3" id="KW-0677">Repeat</keyword>
<dbReference type="PANTHER" id="PTHR40626:SF11">
    <property type="entry name" value="ZINC FINGER PROTEIN YPR022C"/>
    <property type="match status" value="1"/>
</dbReference>
<keyword evidence="4 7" id="KW-0863">Zinc-finger</keyword>
<dbReference type="SMART" id="SM00355">
    <property type="entry name" value="ZnF_C2H2"/>
    <property type="match status" value="2"/>
</dbReference>
<evidence type="ECO:0000256" key="6">
    <source>
        <dbReference type="ARBA" id="ARBA00023242"/>
    </source>
</evidence>
<feature type="compositionally biased region" description="Low complexity" evidence="8">
    <location>
        <begin position="97"/>
        <end position="107"/>
    </location>
</feature>
<evidence type="ECO:0000256" key="7">
    <source>
        <dbReference type="PROSITE-ProRule" id="PRU00042"/>
    </source>
</evidence>
<dbReference type="AlphaFoldDB" id="A0A060T5A4"/>
<feature type="region of interest" description="Disordered" evidence="8">
    <location>
        <begin position="167"/>
        <end position="203"/>
    </location>
</feature>
<feature type="domain" description="C2H2-type" evidence="9">
    <location>
        <begin position="11"/>
        <end position="40"/>
    </location>
</feature>
<dbReference type="Gene3D" id="3.30.160.60">
    <property type="entry name" value="Classic Zinc Finger"/>
    <property type="match status" value="2"/>
</dbReference>
<organism evidence="10">
    <name type="scientific">Blastobotrys adeninivorans</name>
    <name type="common">Yeast</name>
    <name type="synonym">Arxula adeninivorans</name>
    <dbReference type="NCBI Taxonomy" id="409370"/>
    <lineage>
        <taxon>Eukaryota</taxon>
        <taxon>Fungi</taxon>
        <taxon>Dikarya</taxon>
        <taxon>Ascomycota</taxon>
        <taxon>Saccharomycotina</taxon>
        <taxon>Dipodascomycetes</taxon>
        <taxon>Dipodascales</taxon>
        <taxon>Trichomonascaceae</taxon>
        <taxon>Blastobotrys</taxon>
    </lineage>
</organism>
<evidence type="ECO:0000256" key="4">
    <source>
        <dbReference type="ARBA" id="ARBA00022771"/>
    </source>
</evidence>
<dbReference type="Pfam" id="PF00096">
    <property type="entry name" value="zf-C2H2"/>
    <property type="match status" value="2"/>
</dbReference>
<feature type="compositionally biased region" description="Polar residues" evidence="8">
    <location>
        <begin position="331"/>
        <end position="340"/>
    </location>
</feature>
<accession>A0A060T5A4</accession>
<evidence type="ECO:0000256" key="2">
    <source>
        <dbReference type="ARBA" id="ARBA00022723"/>
    </source>
</evidence>
<dbReference type="GO" id="GO:0000785">
    <property type="term" value="C:chromatin"/>
    <property type="evidence" value="ECO:0007669"/>
    <property type="project" value="TreeGrafter"/>
</dbReference>
<feature type="compositionally biased region" description="Acidic residues" evidence="8">
    <location>
        <begin position="1015"/>
        <end position="1039"/>
    </location>
</feature>
<feature type="compositionally biased region" description="Low complexity" evidence="8">
    <location>
        <begin position="309"/>
        <end position="330"/>
    </location>
</feature>
<dbReference type="PANTHER" id="PTHR40626">
    <property type="entry name" value="MIP31509P"/>
    <property type="match status" value="1"/>
</dbReference>
<dbReference type="PROSITE" id="PS50157">
    <property type="entry name" value="ZINC_FINGER_C2H2_2"/>
    <property type="match status" value="2"/>
</dbReference>
<dbReference type="InterPro" id="IPR051059">
    <property type="entry name" value="VerF-like"/>
</dbReference>
<protein>
    <submittedName>
        <fullName evidence="10">ARAD1C10472p</fullName>
    </submittedName>
</protein>
<feature type="compositionally biased region" description="Polar residues" evidence="8">
    <location>
        <begin position="108"/>
        <end position="122"/>
    </location>
</feature>